<dbReference type="PANTHER" id="PTHR30349:SF64">
    <property type="entry name" value="PROPHAGE INTEGRASE INTD-RELATED"/>
    <property type="match status" value="1"/>
</dbReference>
<protein>
    <submittedName>
        <fullName evidence="6">Integrase</fullName>
    </submittedName>
</protein>
<dbReference type="GO" id="GO:0006310">
    <property type="term" value="P:DNA recombination"/>
    <property type="evidence" value="ECO:0007669"/>
    <property type="project" value="UniProtKB-KW"/>
</dbReference>
<evidence type="ECO:0000313" key="7">
    <source>
        <dbReference type="Proteomes" id="UP000028623"/>
    </source>
</evidence>
<evidence type="ECO:0000256" key="3">
    <source>
        <dbReference type="ARBA" id="ARBA00023125"/>
    </source>
</evidence>
<reference evidence="6 7" key="1">
    <citation type="submission" date="2014-07" db="EMBL/GenBank/DDBJ databases">
        <title>Epilithonimonas lactis LMG 22401 Genome.</title>
        <authorList>
            <person name="Pipes S.E."/>
            <person name="Stropko S.J."/>
        </authorList>
    </citation>
    <scope>NUCLEOTIDE SEQUENCE [LARGE SCALE GENOMIC DNA]</scope>
    <source>
        <strain evidence="6 7">LMG 24401</strain>
    </source>
</reference>
<dbReference type="InterPro" id="IPR010998">
    <property type="entry name" value="Integrase_recombinase_N"/>
</dbReference>
<keyword evidence="2" id="KW-0229">DNA integration</keyword>
<sequence length="355" mass="41723">MNLDLYNFSFGNHRDKNVIWIRFEKKDVLIQELRKAFPSSKWSNTNKAWHLPDLPTLRDALKLDREEWGSQIRSEIEQVNQKAFSDYVDCLKLKAYSKNTIRTYITEFAHLLRILKKISVDDLSEDRLKDYFLYCLDKEKIKENHLNSRINAVKFYFEQVRKKSKMFFDIPRPKTPKQLPKMLSQAEIRKIFENTENQKHLLMLKLSYGMGLRVSEIVNLKVEHINSGNMLVLIAGAKGKKDRYTNLPESILTLLRSYYKEYRPKDFLFEGQYGGAYTVRSVQSVFKQAMRKSKINKSIGVHGLRHSYATHLMESGADIRFLQELLGHNSIRTTQIYTHITDISKTKVKSPLDFL</sequence>
<proteinExistence type="inferred from homology"/>
<dbReference type="GO" id="GO:0015074">
    <property type="term" value="P:DNA integration"/>
    <property type="evidence" value="ECO:0007669"/>
    <property type="project" value="UniProtKB-KW"/>
</dbReference>
<dbReference type="EMBL" id="JPLY01000005">
    <property type="protein sequence ID" value="KFC18922.1"/>
    <property type="molecule type" value="Genomic_DNA"/>
</dbReference>
<dbReference type="InterPro" id="IPR050090">
    <property type="entry name" value="Tyrosine_recombinase_XerCD"/>
</dbReference>
<dbReference type="InterPro" id="IPR004107">
    <property type="entry name" value="Integrase_SAM-like_N"/>
</dbReference>
<evidence type="ECO:0000256" key="4">
    <source>
        <dbReference type="ARBA" id="ARBA00023172"/>
    </source>
</evidence>
<dbReference type="InterPro" id="IPR013762">
    <property type="entry name" value="Integrase-like_cat_sf"/>
</dbReference>
<comment type="caution">
    <text evidence="6">The sequence shown here is derived from an EMBL/GenBank/DDBJ whole genome shotgun (WGS) entry which is preliminary data.</text>
</comment>
<dbReference type="STRING" id="421072.SAMN04488097_3603"/>
<dbReference type="Gene3D" id="1.10.443.10">
    <property type="entry name" value="Intergrase catalytic core"/>
    <property type="match status" value="1"/>
</dbReference>
<keyword evidence="3" id="KW-0238">DNA-binding</keyword>
<organism evidence="6 7">
    <name type="scientific">Epilithonimonas lactis</name>
    <dbReference type="NCBI Taxonomy" id="421072"/>
    <lineage>
        <taxon>Bacteria</taxon>
        <taxon>Pseudomonadati</taxon>
        <taxon>Bacteroidota</taxon>
        <taxon>Flavobacteriia</taxon>
        <taxon>Flavobacteriales</taxon>
        <taxon>Weeksellaceae</taxon>
        <taxon>Chryseobacterium group</taxon>
        <taxon>Epilithonimonas</taxon>
    </lineage>
</organism>
<name>A0A085B8X7_9FLAO</name>
<evidence type="ECO:0000256" key="2">
    <source>
        <dbReference type="ARBA" id="ARBA00022908"/>
    </source>
</evidence>
<dbReference type="Proteomes" id="UP000028623">
    <property type="component" value="Unassembled WGS sequence"/>
</dbReference>
<dbReference type="GO" id="GO:0003677">
    <property type="term" value="F:DNA binding"/>
    <property type="evidence" value="ECO:0007669"/>
    <property type="project" value="UniProtKB-KW"/>
</dbReference>
<dbReference type="Pfam" id="PF13495">
    <property type="entry name" value="Phage_int_SAM_4"/>
    <property type="match status" value="1"/>
</dbReference>
<evidence type="ECO:0000313" key="6">
    <source>
        <dbReference type="EMBL" id="KFC18922.1"/>
    </source>
</evidence>
<dbReference type="InterPro" id="IPR002104">
    <property type="entry name" value="Integrase_catalytic"/>
</dbReference>
<dbReference type="PROSITE" id="PS51898">
    <property type="entry name" value="TYR_RECOMBINASE"/>
    <property type="match status" value="1"/>
</dbReference>
<dbReference type="RefSeq" id="WP_034978146.1">
    <property type="nucleotide sequence ID" value="NZ_FOFI01000005.1"/>
</dbReference>
<comment type="similarity">
    <text evidence="1">Belongs to the 'phage' integrase family.</text>
</comment>
<dbReference type="PANTHER" id="PTHR30349">
    <property type="entry name" value="PHAGE INTEGRASE-RELATED"/>
    <property type="match status" value="1"/>
</dbReference>
<dbReference type="eggNOG" id="COG4974">
    <property type="taxonomic scope" value="Bacteria"/>
</dbReference>
<dbReference type="OrthoDB" id="9801717at2"/>
<gene>
    <name evidence="6" type="ORF">IO89_15450</name>
</gene>
<dbReference type="AlphaFoldDB" id="A0A085B8X7"/>
<feature type="domain" description="Tyr recombinase" evidence="5">
    <location>
        <begin position="178"/>
        <end position="350"/>
    </location>
</feature>
<dbReference type="SUPFAM" id="SSF56349">
    <property type="entry name" value="DNA breaking-rejoining enzymes"/>
    <property type="match status" value="1"/>
</dbReference>
<dbReference type="Gene3D" id="1.10.150.130">
    <property type="match status" value="1"/>
</dbReference>
<dbReference type="InterPro" id="IPR011010">
    <property type="entry name" value="DNA_brk_join_enz"/>
</dbReference>
<keyword evidence="4" id="KW-0233">DNA recombination</keyword>
<evidence type="ECO:0000259" key="5">
    <source>
        <dbReference type="PROSITE" id="PS51898"/>
    </source>
</evidence>
<dbReference type="Pfam" id="PF00589">
    <property type="entry name" value="Phage_integrase"/>
    <property type="match status" value="1"/>
</dbReference>
<evidence type="ECO:0000256" key="1">
    <source>
        <dbReference type="ARBA" id="ARBA00008857"/>
    </source>
</evidence>
<accession>A0A085B8X7</accession>
<keyword evidence="7" id="KW-1185">Reference proteome</keyword>